<name>A0A0F9GYI9_9ZZZZ</name>
<sequence length="167" mass="19039">MDMGLYFKRGITPGGENKMKKINQYRPKSFLILGFLFLISSCSSIPRFQLTYRLPAEQITLAGNKVYVTLEDMREDKRIFGEGAHRKFKNIPESISFYIALGSAPGTGKGIYQPPDLLKKALESRLKHEGIEVVPEGAAPIRMSVLLKTFFMDRKDWIWKVTISYEA</sequence>
<dbReference type="AlphaFoldDB" id="A0A0F9GYI9"/>
<reference evidence="1" key="1">
    <citation type="journal article" date="2015" name="Nature">
        <title>Complex archaea that bridge the gap between prokaryotes and eukaryotes.</title>
        <authorList>
            <person name="Spang A."/>
            <person name="Saw J.H."/>
            <person name="Jorgensen S.L."/>
            <person name="Zaremba-Niedzwiedzka K."/>
            <person name="Martijn J."/>
            <person name="Lind A.E."/>
            <person name="van Eijk R."/>
            <person name="Schleper C."/>
            <person name="Guy L."/>
            <person name="Ettema T.J."/>
        </authorList>
    </citation>
    <scope>NUCLEOTIDE SEQUENCE</scope>
</reference>
<accession>A0A0F9GYI9</accession>
<organism evidence="1">
    <name type="scientific">marine sediment metagenome</name>
    <dbReference type="NCBI Taxonomy" id="412755"/>
    <lineage>
        <taxon>unclassified sequences</taxon>
        <taxon>metagenomes</taxon>
        <taxon>ecological metagenomes</taxon>
    </lineage>
</organism>
<gene>
    <name evidence="1" type="ORF">LCGC14_2127580</name>
</gene>
<comment type="caution">
    <text evidence="1">The sequence shown here is derived from an EMBL/GenBank/DDBJ whole genome shotgun (WGS) entry which is preliminary data.</text>
</comment>
<evidence type="ECO:0000313" key="1">
    <source>
        <dbReference type="EMBL" id="KKL68177.1"/>
    </source>
</evidence>
<dbReference type="EMBL" id="LAZR01026614">
    <property type="protein sequence ID" value="KKL68177.1"/>
    <property type="molecule type" value="Genomic_DNA"/>
</dbReference>
<feature type="non-terminal residue" evidence="1">
    <location>
        <position position="167"/>
    </location>
</feature>
<protein>
    <submittedName>
        <fullName evidence="1">Uncharacterized protein</fullName>
    </submittedName>
</protein>
<proteinExistence type="predicted"/>